<sequence>MVGHAPISGTASLCWTPVQMQNVHPGVGAKTDEIVADQ</sequence>
<accession>K5CDE8</accession>
<dbReference type="EMBL" id="AMCW01000087">
    <property type="protein sequence ID" value="EKK01680.1"/>
    <property type="molecule type" value="Genomic_DNA"/>
</dbReference>
<dbReference type="Proteomes" id="UP000007993">
    <property type="component" value="Unassembled WGS sequence"/>
</dbReference>
<comment type="caution">
    <text evidence="1">The sequence shown here is derived from an EMBL/GenBank/DDBJ whole genome shotgun (WGS) entry which is preliminary data.</text>
</comment>
<protein>
    <submittedName>
        <fullName evidence="1">Uncharacterized protein</fullName>
    </submittedName>
</protein>
<name>K5CDE8_RHOBT</name>
<reference evidence="1 2" key="1">
    <citation type="journal article" date="2013" name="Mar. Genomics">
        <title>Expression of sulfatases in Rhodopirellula baltica and the diversity of sulfatases in the genus Rhodopirellula.</title>
        <authorList>
            <person name="Wegner C.E."/>
            <person name="Richter-Heitmann T."/>
            <person name="Klindworth A."/>
            <person name="Klockow C."/>
            <person name="Richter M."/>
            <person name="Achstetter T."/>
            <person name="Glockner F.O."/>
            <person name="Harder J."/>
        </authorList>
    </citation>
    <scope>NUCLEOTIDE SEQUENCE [LARGE SCALE GENOMIC DNA]</scope>
    <source>
        <strain evidence="1 2">SH28</strain>
    </source>
</reference>
<proteinExistence type="predicted"/>
<gene>
    <name evidence="1" type="ORF">RBSH_03006</name>
</gene>
<evidence type="ECO:0000313" key="2">
    <source>
        <dbReference type="Proteomes" id="UP000007993"/>
    </source>
</evidence>
<evidence type="ECO:0000313" key="1">
    <source>
        <dbReference type="EMBL" id="EKK01680.1"/>
    </source>
</evidence>
<dbReference type="AlphaFoldDB" id="K5CDE8"/>
<dbReference type="PATRIC" id="fig|993517.3.peg.3258"/>
<organism evidence="1 2">
    <name type="scientific">Rhodopirellula baltica SH28</name>
    <dbReference type="NCBI Taxonomy" id="993517"/>
    <lineage>
        <taxon>Bacteria</taxon>
        <taxon>Pseudomonadati</taxon>
        <taxon>Planctomycetota</taxon>
        <taxon>Planctomycetia</taxon>
        <taxon>Pirellulales</taxon>
        <taxon>Pirellulaceae</taxon>
        <taxon>Rhodopirellula</taxon>
    </lineage>
</organism>